<organism evidence="2 3">
    <name type="scientific">Tangfeifania diversioriginum</name>
    <dbReference type="NCBI Taxonomy" id="1168035"/>
    <lineage>
        <taxon>Bacteria</taxon>
        <taxon>Pseudomonadati</taxon>
        <taxon>Bacteroidota</taxon>
        <taxon>Bacteroidia</taxon>
        <taxon>Marinilabiliales</taxon>
        <taxon>Prolixibacteraceae</taxon>
        <taxon>Tangfeifania</taxon>
    </lineage>
</organism>
<sequence>MGNNKMSKIKISAFTISLDGFGAGLNQSQENPLGIKGHELHGWMIPTKMAQRMIFGKDGGTEGTDNDFAEKSMENIGAWIMGRNMFAPSRGSWPDDEWKGWWGEEPPYHGPVYILTHHERDPIKMKGGTTFHFITGGIESALAEAKKVANGKDIRILGGASTIRQYLQAGYVDEMHFVISPVFLGSGEHLFSGIDMPQLGLNKIQRVEGEKATHIILTKSSKENGIF</sequence>
<proteinExistence type="predicted"/>
<name>A0A1M6GB04_9BACT</name>
<dbReference type="InterPro" id="IPR050765">
    <property type="entry name" value="Riboflavin_Biosynth_HTPR"/>
</dbReference>
<dbReference type="InterPro" id="IPR024072">
    <property type="entry name" value="DHFR-like_dom_sf"/>
</dbReference>
<dbReference type="GO" id="GO:0009231">
    <property type="term" value="P:riboflavin biosynthetic process"/>
    <property type="evidence" value="ECO:0007669"/>
    <property type="project" value="InterPro"/>
</dbReference>
<reference evidence="2 3" key="1">
    <citation type="submission" date="2016-11" db="EMBL/GenBank/DDBJ databases">
        <authorList>
            <person name="Jaros S."/>
            <person name="Januszkiewicz K."/>
            <person name="Wedrychowicz H."/>
        </authorList>
    </citation>
    <scope>NUCLEOTIDE SEQUENCE [LARGE SCALE GENOMIC DNA]</scope>
    <source>
        <strain evidence="2 3">DSM 27063</strain>
    </source>
</reference>
<feature type="domain" description="Bacterial bifunctional deaminase-reductase C-terminal" evidence="1">
    <location>
        <begin position="11"/>
        <end position="207"/>
    </location>
</feature>
<evidence type="ECO:0000313" key="3">
    <source>
        <dbReference type="Proteomes" id="UP000184050"/>
    </source>
</evidence>
<evidence type="ECO:0000313" key="2">
    <source>
        <dbReference type="EMBL" id="SHJ07143.1"/>
    </source>
</evidence>
<keyword evidence="3" id="KW-1185">Reference proteome</keyword>
<gene>
    <name evidence="2" type="ORF">SAMN05444280_11099</name>
</gene>
<dbReference type="Pfam" id="PF01872">
    <property type="entry name" value="RibD_C"/>
    <property type="match status" value="1"/>
</dbReference>
<dbReference type="EMBL" id="FQZE01000010">
    <property type="protein sequence ID" value="SHJ07143.1"/>
    <property type="molecule type" value="Genomic_DNA"/>
</dbReference>
<dbReference type="InterPro" id="IPR002734">
    <property type="entry name" value="RibDG_C"/>
</dbReference>
<dbReference type="STRING" id="1168035.SAMN05444280_11099"/>
<dbReference type="GO" id="GO:0008703">
    <property type="term" value="F:5-amino-6-(5-phosphoribosylamino)uracil reductase activity"/>
    <property type="evidence" value="ECO:0007669"/>
    <property type="project" value="InterPro"/>
</dbReference>
<dbReference type="PANTHER" id="PTHR38011">
    <property type="entry name" value="DIHYDROFOLATE REDUCTASE FAMILY PROTEIN (AFU_ORTHOLOGUE AFUA_8G06820)"/>
    <property type="match status" value="1"/>
</dbReference>
<protein>
    <submittedName>
        <fullName evidence="2">Dihydrofolate reductase</fullName>
    </submittedName>
</protein>
<dbReference type="Gene3D" id="3.40.430.10">
    <property type="entry name" value="Dihydrofolate Reductase, subunit A"/>
    <property type="match status" value="1"/>
</dbReference>
<dbReference type="PANTHER" id="PTHR38011:SF12">
    <property type="entry name" value="BIFUNCTIONAL DEAMINASE-REDUCTASE DOMAIN PROTEIN"/>
    <property type="match status" value="1"/>
</dbReference>
<dbReference type="Proteomes" id="UP000184050">
    <property type="component" value="Unassembled WGS sequence"/>
</dbReference>
<evidence type="ECO:0000259" key="1">
    <source>
        <dbReference type="Pfam" id="PF01872"/>
    </source>
</evidence>
<dbReference type="AlphaFoldDB" id="A0A1M6GB04"/>
<dbReference type="SUPFAM" id="SSF53597">
    <property type="entry name" value="Dihydrofolate reductase-like"/>
    <property type="match status" value="1"/>
</dbReference>
<accession>A0A1M6GB04</accession>